<gene>
    <name evidence="1" type="primary">X975_15197</name>
    <name evidence="1" type="ORF">TNIN_114511</name>
</gene>
<dbReference type="PANTHER" id="PTHR46060">
    <property type="entry name" value="MARINER MOS1 TRANSPOSASE-LIKE PROTEIN"/>
    <property type="match status" value="1"/>
</dbReference>
<accession>A0A8X6Y2Y6</accession>
<dbReference type="Gene3D" id="3.30.420.10">
    <property type="entry name" value="Ribonuclease H-like superfamily/Ribonuclease H"/>
    <property type="match status" value="1"/>
</dbReference>
<dbReference type="InterPro" id="IPR036397">
    <property type="entry name" value="RNaseH_sf"/>
</dbReference>
<evidence type="ECO:0000313" key="1">
    <source>
        <dbReference type="EMBL" id="GFY63377.1"/>
    </source>
</evidence>
<proteinExistence type="predicted"/>
<dbReference type="AlphaFoldDB" id="A0A8X6Y2Y6"/>
<comment type="caution">
    <text evidence="1">The sequence shown here is derived from an EMBL/GenBank/DDBJ whole genome shotgun (WGS) entry which is preliminary data.</text>
</comment>
<name>A0A8X6Y2Y6_9ARAC</name>
<dbReference type="Proteomes" id="UP000886998">
    <property type="component" value="Unassembled WGS sequence"/>
</dbReference>
<keyword evidence="2" id="KW-1185">Reference proteome</keyword>
<sequence length="170" mass="19677">MGLNASEIYRRNFTDDRSLPGQANVVIIKEVVEYMDHFVRINRRITAREIAKEMFTSKGNVPTILHERLLYRKICMQWGPKHSTEEQKIHLMSLSMQYLMQYHGMESQFLLRIIAADETWCHHFDSATKSLNMEGRHSSSPRPKKALSSIRAGKIMLTGFINVDGPLLLE</sequence>
<evidence type="ECO:0000313" key="2">
    <source>
        <dbReference type="Proteomes" id="UP000886998"/>
    </source>
</evidence>
<dbReference type="EMBL" id="BMAV01014749">
    <property type="protein sequence ID" value="GFY63377.1"/>
    <property type="molecule type" value="Genomic_DNA"/>
</dbReference>
<reference evidence="1" key="1">
    <citation type="submission" date="2020-08" db="EMBL/GenBank/DDBJ databases">
        <title>Multicomponent nature underlies the extraordinary mechanical properties of spider dragline silk.</title>
        <authorList>
            <person name="Kono N."/>
            <person name="Nakamura H."/>
            <person name="Mori M."/>
            <person name="Yoshida Y."/>
            <person name="Ohtoshi R."/>
            <person name="Malay A.D."/>
            <person name="Moran D.A.P."/>
            <person name="Tomita M."/>
            <person name="Numata K."/>
            <person name="Arakawa K."/>
        </authorList>
    </citation>
    <scope>NUCLEOTIDE SEQUENCE</scope>
</reference>
<organism evidence="1 2">
    <name type="scientific">Trichonephila inaurata madagascariensis</name>
    <dbReference type="NCBI Taxonomy" id="2747483"/>
    <lineage>
        <taxon>Eukaryota</taxon>
        <taxon>Metazoa</taxon>
        <taxon>Ecdysozoa</taxon>
        <taxon>Arthropoda</taxon>
        <taxon>Chelicerata</taxon>
        <taxon>Arachnida</taxon>
        <taxon>Araneae</taxon>
        <taxon>Araneomorphae</taxon>
        <taxon>Entelegynae</taxon>
        <taxon>Araneoidea</taxon>
        <taxon>Nephilidae</taxon>
        <taxon>Trichonephila</taxon>
        <taxon>Trichonephila inaurata</taxon>
    </lineage>
</organism>
<dbReference type="InterPro" id="IPR052709">
    <property type="entry name" value="Transposase-MT_Hybrid"/>
</dbReference>
<dbReference type="PANTHER" id="PTHR46060:SF1">
    <property type="entry name" value="MARINER MOS1 TRANSPOSASE-LIKE PROTEIN"/>
    <property type="match status" value="1"/>
</dbReference>
<dbReference type="GO" id="GO:0003676">
    <property type="term" value="F:nucleic acid binding"/>
    <property type="evidence" value="ECO:0007669"/>
    <property type="project" value="InterPro"/>
</dbReference>
<dbReference type="OrthoDB" id="6433953at2759"/>
<protein>
    <submittedName>
        <fullName evidence="1">Jerky protein</fullName>
    </submittedName>
</protein>